<evidence type="ECO:0000259" key="2">
    <source>
        <dbReference type="Pfam" id="PF00884"/>
    </source>
</evidence>
<dbReference type="InterPro" id="IPR052701">
    <property type="entry name" value="GAG_Ulvan_Degrading_Sulfatases"/>
</dbReference>
<dbReference type="eggNOG" id="arCOG02787">
    <property type="taxonomic scope" value="Archaea"/>
</dbReference>
<gene>
    <name evidence="3" type="ORF">C474_19609</name>
</gene>
<dbReference type="PANTHER" id="PTHR43751">
    <property type="entry name" value="SULFATASE"/>
    <property type="match status" value="1"/>
</dbReference>
<organism evidence="3 4">
    <name type="scientific">Halogeometricum pallidum JCM 14848</name>
    <dbReference type="NCBI Taxonomy" id="1227487"/>
    <lineage>
        <taxon>Archaea</taxon>
        <taxon>Methanobacteriati</taxon>
        <taxon>Methanobacteriota</taxon>
        <taxon>Stenosarchaea group</taxon>
        <taxon>Halobacteria</taxon>
        <taxon>Halobacteriales</taxon>
        <taxon>Haloferacaceae</taxon>
        <taxon>Halogeometricum</taxon>
    </lineage>
</organism>
<dbReference type="EMBL" id="AOIV01000044">
    <property type="protein sequence ID" value="ELZ26388.1"/>
    <property type="molecule type" value="Genomic_DNA"/>
</dbReference>
<evidence type="ECO:0000313" key="3">
    <source>
        <dbReference type="EMBL" id="ELZ26388.1"/>
    </source>
</evidence>
<accession>M0CUS3</accession>
<dbReference type="InterPro" id="IPR017850">
    <property type="entry name" value="Alkaline_phosphatase_core_sf"/>
</dbReference>
<protein>
    <submittedName>
        <fullName evidence="3">Sulfatase</fullName>
    </submittedName>
</protein>
<name>M0CUS3_HALPD</name>
<dbReference type="SUPFAM" id="SSF53649">
    <property type="entry name" value="Alkaline phosphatase-like"/>
    <property type="match status" value="1"/>
</dbReference>
<dbReference type="InParanoid" id="M0CUS3"/>
<dbReference type="InterPro" id="IPR000917">
    <property type="entry name" value="Sulfatase_N"/>
</dbReference>
<feature type="compositionally biased region" description="Basic and acidic residues" evidence="1">
    <location>
        <begin position="7"/>
        <end position="26"/>
    </location>
</feature>
<feature type="region of interest" description="Disordered" evidence="1">
    <location>
        <begin position="1"/>
        <end position="26"/>
    </location>
</feature>
<keyword evidence="4" id="KW-1185">Reference proteome</keyword>
<dbReference type="Gene3D" id="3.40.720.10">
    <property type="entry name" value="Alkaline Phosphatase, subunit A"/>
    <property type="match status" value="1"/>
</dbReference>
<dbReference type="AlphaFoldDB" id="M0CUS3"/>
<dbReference type="Pfam" id="PF00884">
    <property type="entry name" value="Sulfatase"/>
    <property type="match status" value="1"/>
</dbReference>
<reference evidence="3 4" key="1">
    <citation type="journal article" date="2014" name="PLoS Genet.">
        <title>Phylogenetically driven sequencing of extremely halophilic archaea reveals strategies for static and dynamic osmo-response.</title>
        <authorList>
            <person name="Becker E.A."/>
            <person name="Seitzer P.M."/>
            <person name="Tritt A."/>
            <person name="Larsen D."/>
            <person name="Krusor M."/>
            <person name="Yao A.I."/>
            <person name="Wu D."/>
            <person name="Madern D."/>
            <person name="Eisen J.A."/>
            <person name="Darling A.E."/>
            <person name="Facciotti M.T."/>
        </authorList>
    </citation>
    <scope>NUCLEOTIDE SEQUENCE [LARGE SCALE GENOMIC DNA]</scope>
    <source>
        <strain evidence="3 4">JCM 14848</strain>
    </source>
</reference>
<sequence length="388" mass="44736">MFTGVHPGDHRYVGAREPGDPSHPIHPELESIPKLLSRRGYKSSAIVSHTRILPEFGFGRGFDRFKLHKMAHDRWNTRETDTRATVDQLIEWLDVDVGNPNVFYFAHLFDAHYPYYPPRSLYDGDSVDYDVVQRFTDLRPDNSDYLKLVRSLDDPMDPQVLDEIKRYYGQSVDYIGSQLVRLFDRLETHGLYDDALIIITGDHGEEFGERGVYSHTSLYDENIRPAVLVKPPEGSDWSVPTETDELDILPTIARAVGESPPPYCPGIPWQEDIPDRTRITERIDPDWYNVSVEKEGIKGIFTYSDNFPDRPTEETIDRGPEYEEFYRLEAVREGDTGDHAESIDEDRKRHLRDKAASFVTKKPIVDDSGLAAETDQETREHLRQLGYF</sequence>
<evidence type="ECO:0000313" key="4">
    <source>
        <dbReference type="Proteomes" id="UP000011513"/>
    </source>
</evidence>
<evidence type="ECO:0000256" key="1">
    <source>
        <dbReference type="SAM" id="MobiDB-lite"/>
    </source>
</evidence>
<comment type="caution">
    <text evidence="3">The sequence shown here is derived from an EMBL/GenBank/DDBJ whole genome shotgun (WGS) entry which is preliminary data.</text>
</comment>
<dbReference type="Proteomes" id="UP000011513">
    <property type="component" value="Unassembled WGS sequence"/>
</dbReference>
<dbReference type="PANTHER" id="PTHR43751:SF3">
    <property type="entry name" value="SULFATASE N-TERMINAL DOMAIN-CONTAINING PROTEIN"/>
    <property type="match status" value="1"/>
</dbReference>
<proteinExistence type="predicted"/>
<feature type="domain" description="Sulfatase N-terminal" evidence="2">
    <location>
        <begin position="1"/>
        <end position="257"/>
    </location>
</feature>